<dbReference type="RefSeq" id="WP_014373482.1">
    <property type="nucleotide sequence ID" value="NC_016940.1"/>
</dbReference>
<protein>
    <submittedName>
        <fullName evidence="4">Serine/threonine protein kinase</fullName>
    </submittedName>
</protein>
<keyword evidence="2" id="KW-0812">Transmembrane</keyword>
<keyword evidence="4" id="KW-0808">Transferase</keyword>
<dbReference type="PROSITE" id="PS50011">
    <property type="entry name" value="PROTEIN_KINASE_DOM"/>
    <property type="match status" value="1"/>
</dbReference>
<dbReference type="eggNOG" id="COG4248">
    <property type="taxonomic scope" value="Bacteria"/>
</dbReference>
<feature type="domain" description="Protein kinase" evidence="3">
    <location>
        <begin position="15"/>
        <end position="322"/>
    </location>
</feature>
<dbReference type="OrthoDB" id="1022767at2"/>
<name>H6L9Q9_SAPGL</name>
<dbReference type="InterPro" id="IPR011009">
    <property type="entry name" value="Kinase-like_dom_sf"/>
</dbReference>
<dbReference type="eggNOG" id="COG1196">
    <property type="taxonomic scope" value="Bacteria"/>
</dbReference>
<accession>H6L9Q9</accession>
<keyword evidence="2" id="KW-1133">Transmembrane helix</keyword>
<evidence type="ECO:0000259" key="3">
    <source>
        <dbReference type="PROSITE" id="PS50011"/>
    </source>
</evidence>
<proteinExistence type="predicted"/>
<feature type="coiled-coil region" evidence="1">
    <location>
        <begin position="479"/>
        <end position="535"/>
    </location>
</feature>
<dbReference type="Proteomes" id="UP000007519">
    <property type="component" value="Chromosome"/>
</dbReference>
<evidence type="ECO:0000313" key="4">
    <source>
        <dbReference type="EMBL" id="AFC23237.1"/>
    </source>
</evidence>
<dbReference type="InterPro" id="IPR000719">
    <property type="entry name" value="Prot_kinase_dom"/>
</dbReference>
<evidence type="ECO:0000313" key="5">
    <source>
        <dbReference type="Proteomes" id="UP000007519"/>
    </source>
</evidence>
<keyword evidence="4" id="KW-0418">Kinase</keyword>
<keyword evidence="1" id="KW-0175">Coiled coil</keyword>
<gene>
    <name evidence="4" type="ordered locus">SGRA_0498</name>
</gene>
<feature type="coiled-coil region" evidence="1">
    <location>
        <begin position="636"/>
        <end position="663"/>
    </location>
</feature>
<dbReference type="EMBL" id="CP002831">
    <property type="protein sequence ID" value="AFC23237.1"/>
    <property type="molecule type" value="Genomic_DNA"/>
</dbReference>
<dbReference type="STRING" id="984262.SGRA_0498"/>
<keyword evidence="2" id="KW-0472">Membrane</keyword>
<evidence type="ECO:0000256" key="1">
    <source>
        <dbReference type="SAM" id="Coils"/>
    </source>
</evidence>
<feature type="transmembrane region" description="Helical" evidence="2">
    <location>
        <begin position="437"/>
        <end position="461"/>
    </location>
</feature>
<sequence>MPQQFYIAGSKEAISLPDKPFASGGEGGLYAIEHPVRYLDYVAKIYHPHKRKSESREEKLSYMLNNRPNVEQEGQHQPIIWVDQLLYDAQDNFVGYLMPKAKGEKLEVLCAPNLPKRLGRAWHRLAFGHEDAWRLRMKVCYNIAAAVSQLHASGRYVLVDLKPDNVLIQSNGLIALVDMDSIEVVENGQTVFPATVVTPEYTPPEYYDGLRPGEKCIPKSWDEFSLAVIFYRLLLGIHPFAASALPPYDQMVSLGDKIHQGLYVHHRQELFSVIPPPHRQFEELEEEIQALFNRSFVAGHQQPEERISAEEWGSTFMNSPLLLIDRPLPSKVLSVEHKQQQNWYELAVSRAVAELKLAAPELKELQEQLIDGGMNQRLFREKTVKLYKTAGRIALNLLKFVGIVFVVIVAFVFLIGAVSNDFDFATAFEVLGELFFFIPRTIFNLVTSPTSWLFVLIPLIISSGQSITKFVGKKVSQLLEFAQEQMALTKSQRRRYLEDKQYSLFTERVKLKQKVQDIRQELDTLLKLKEKRERNFQNTYGKNVRSANQRIQADIAKESYQIKVQDQKARELMRAEAKEIRALRQQYQNYLQAAPYSQILGHSPEQKLQQLPYWAGAEGIDKSEEMQIARQLEDWKNSFEKELQLIQNRYDQAQKELVEEGETHKIKIEDIVKKASKEIRQESQLDDKLLDKAYRKLLKTRNDLLIELHGEEHKLKDLNQKIKLLRSELTQLR</sequence>
<dbReference type="GO" id="GO:0005524">
    <property type="term" value="F:ATP binding"/>
    <property type="evidence" value="ECO:0007669"/>
    <property type="project" value="InterPro"/>
</dbReference>
<keyword evidence="4" id="KW-0723">Serine/threonine-protein kinase</keyword>
<organism evidence="4 5">
    <name type="scientific">Saprospira grandis (strain Lewin)</name>
    <dbReference type="NCBI Taxonomy" id="984262"/>
    <lineage>
        <taxon>Bacteria</taxon>
        <taxon>Pseudomonadati</taxon>
        <taxon>Bacteroidota</taxon>
        <taxon>Saprospiria</taxon>
        <taxon>Saprospirales</taxon>
        <taxon>Saprospiraceae</taxon>
        <taxon>Saprospira</taxon>
    </lineage>
</organism>
<dbReference type="HOGENOM" id="CLU_378075_0_0_10"/>
<dbReference type="PANTHER" id="PTHR44167">
    <property type="entry name" value="OVARIAN-SPECIFIC SERINE/THREONINE-PROTEIN KINASE LOK-RELATED"/>
    <property type="match status" value="1"/>
</dbReference>
<dbReference type="SUPFAM" id="SSF56112">
    <property type="entry name" value="Protein kinase-like (PK-like)"/>
    <property type="match status" value="1"/>
</dbReference>
<feature type="coiled-coil region" evidence="1">
    <location>
        <begin position="701"/>
        <end position="728"/>
    </location>
</feature>
<dbReference type="Gene3D" id="1.10.510.10">
    <property type="entry name" value="Transferase(Phosphotransferase) domain 1"/>
    <property type="match status" value="1"/>
</dbReference>
<feature type="transmembrane region" description="Helical" evidence="2">
    <location>
        <begin position="397"/>
        <end position="417"/>
    </location>
</feature>
<dbReference type="SMART" id="SM00220">
    <property type="entry name" value="S_TKc"/>
    <property type="match status" value="1"/>
</dbReference>
<dbReference type="PANTHER" id="PTHR44167:SF24">
    <property type="entry name" value="SERINE_THREONINE-PROTEIN KINASE CHK2"/>
    <property type="match status" value="1"/>
</dbReference>
<evidence type="ECO:0000256" key="2">
    <source>
        <dbReference type="SAM" id="Phobius"/>
    </source>
</evidence>
<keyword evidence="5" id="KW-1185">Reference proteome</keyword>
<dbReference type="GO" id="GO:0004674">
    <property type="term" value="F:protein serine/threonine kinase activity"/>
    <property type="evidence" value="ECO:0007669"/>
    <property type="project" value="UniProtKB-KW"/>
</dbReference>
<reference evidence="4 5" key="1">
    <citation type="journal article" date="2012" name="Stand. Genomic Sci.">
        <title>Complete genome sequencing and analysis of Saprospira grandis str. Lewin, a predatory marine bacterium.</title>
        <authorList>
            <person name="Saw J.H."/>
            <person name="Yuryev A."/>
            <person name="Kanbe M."/>
            <person name="Hou S."/>
            <person name="Young A.G."/>
            <person name="Aizawa S."/>
            <person name="Alam M."/>
        </authorList>
    </citation>
    <scope>NUCLEOTIDE SEQUENCE [LARGE SCALE GENOMIC DNA]</scope>
    <source>
        <strain evidence="4 5">Lewin</strain>
    </source>
</reference>
<dbReference type="AlphaFoldDB" id="H6L9Q9"/>
<dbReference type="Pfam" id="PF00069">
    <property type="entry name" value="Pkinase"/>
    <property type="match status" value="1"/>
</dbReference>
<dbReference type="GO" id="GO:0005737">
    <property type="term" value="C:cytoplasm"/>
    <property type="evidence" value="ECO:0007669"/>
    <property type="project" value="TreeGrafter"/>
</dbReference>
<dbReference type="KEGG" id="sgn:SGRA_0498"/>